<dbReference type="InterPro" id="IPR016149">
    <property type="entry name" value="Casein_kin_II_reg-sub_N"/>
</dbReference>
<dbReference type="FunFam" id="1.10.1820.10:FF:000005">
    <property type="entry name" value="Casein kinase II subunit beta"/>
    <property type="match status" value="1"/>
</dbReference>
<dbReference type="GO" id="GO:0005956">
    <property type="term" value="C:protein kinase CK2 complex"/>
    <property type="evidence" value="ECO:0007669"/>
    <property type="project" value="UniProtKB-UniRule"/>
</dbReference>
<accession>A0A4P9W1X7</accession>
<evidence type="ECO:0000256" key="1">
    <source>
        <dbReference type="ARBA" id="ARBA00006941"/>
    </source>
</evidence>
<evidence type="ECO:0000256" key="2">
    <source>
        <dbReference type="ARBA" id="ARBA00045899"/>
    </source>
</evidence>
<dbReference type="GO" id="GO:0005737">
    <property type="term" value="C:cytoplasm"/>
    <property type="evidence" value="ECO:0007669"/>
    <property type="project" value="TreeGrafter"/>
</dbReference>
<dbReference type="GO" id="GO:0034456">
    <property type="term" value="C:UTP-C complex"/>
    <property type="evidence" value="ECO:0007669"/>
    <property type="project" value="TreeGrafter"/>
</dbReference>
<organism evidence="4 5">
    <name type="scientific">Blyttiomyces helicus</name>
    <dbReference type="NCBI Taxonomy" id="388810"/>
    <lineage>
        <taxon>Eukaryota</taxon>
        <taxon>Fungi</taxon>
        <taxon>Fungi incertae sedis</taxon>
        <taxon>Chytridiomycota</taxon>
        <taxon>Chytridiomycota incertae sedis</taxon>
        <taxon>Chytridiomycetes</taxon>
        <taxon>Chytridiomycetes incertae sedis</taxon>
        <taxon>Blyttiomyces</taxon>
    </lineage>
</organism>
<evidence type="ECO:0000313" key="4">
    <source>
        <dbReference type="EMBL" id="RKO84590.1"/>
    </source>
</evidence>
<reference evidence="5" key="1">
    <citation type="journal article" date="2018" name="Nat. Microbiol.">
        <title>Leveraging single-cell genomics to expand the fungal tree of life.</title>
        <authorList>
            <person name="Ahrendt S.R."/>
            <person name="Quandt C.A."/>
            <person name="Ciobanu D."/>
            <person name="Clum A."/>
            <person name="Salamov A."/>
            <person name="Andreopoulos B."/>
            <person name="Cheng J.F."/>
            <person name="Woyke T."/>
            <person name="Pelin A."/>
            <person name="Henrissat B."/>
            <person name="Reynolds N.K."/>
            <person name="Benny G.L."/>
            <person name="Smith M.E."/>
            <person name="James T.Y."/>
            <person name="Grigoriev I.V."/>
        </authorList>
    </citation>
    <scope>NUCLEOTIDE SEQUENCE [LARGE SCALE GENOMIC DNA]</scope>
</reference>
<name>A0A4P9W1X7_9FUNG</name>
<dbReference type="GO" id="GO:0006359">
    <property type="term" value="P:regulation of transcription by RNA polymerase III"/>
    <property type="evidence" value="ECO:0007669"/>
    <property type="project" value="TreeGrafter"/>
</dbReference>
<dbReference type="GO" id="GO:0019887">
    <property type="term" value="F:protein kinase regulator activity"/>
    <property type="evidence" value="ECO:0007669"/>
    <property type="project" value="InterPro"/>
</dbReference>
<comment type="function">
    <text evidence="2 3">Regulatory subunit of casein kinase II/CK2. As part of the kinase complex regulates the basal catalytic activity of the alpha subunit a constitutively active serine/threonine-protein kinase that phosphorylates a large number of substrates containing acidic residues C-terminal to the phosphorylated serine or threonine.</text>
</comment>
<gene>
    <name evidence="4" type="ORF">BDK51DRAFT_51894</name>
</gene>
<dbReference type="InterPro" id="IPR000704">
    <property type="entry name" value="Casein_kinase_II_reg-sub"/>
</dbReference>
<comment type="subunit">
    <text evidence="3">Tetramer of two alpha and two beta subunits.</text>
</comment>
<dbReference type="InterPro" id="IPR035991">
    <property type="entry name" value="Casein_kinase_II_beta-like"/>
</dbReference>
<dbReference type="SMART" id="SM01085">
    <property type="entry name" value="CK_II_beta"/>
    <property type="match status" value="1"/>
</dbReference>
<dbReference type="Proteomes" id="UP000269721">
    <property type="component" value="Unassembled WGS sequence"/>
</dbReference>
<dbReference type="Pfam" id="PF01214">
    <property type="entry name" value="CK_II_beta"/>
    <property type="match status" value="1"/>
</dbReference>
<protein>
    <recommendedName>
        <fullName evidence="3">Casein kinase II subunit beta</fullName>
        <shortName evidence="3">CK II beta</shortName>
    </recommendedName>
</protein>
<proteinExistence type="inferred from homology"/>
<comment type="similarity">
    <text evidence="1 3">Belongs to the casein kinase 2 subunit beta family.</text>
</comment>
<dbReference type="PANTHER" id="PTHR11740">
    <property type="entry name" value="CASEIN KINASE II SUBUNIT BETA"/>
    <property type="match status" value="1"/>
</dbReference>
<dbReference type="Gene3D" id="1.10.1820.10">
    <property type="entry name" value="protein kinase ck2 holoenzyme, chain C, domain 1"/>
    <property type="match status" value="1"/>
</dbReference>
<sequence length="133" mass="14981">MEEINQFSPEDSSESFLSSASSATSSSVVTWITWYCGLPGHEFFLEIPEDFIEDEFNLTGLPSMVELYDEALDLILDFEPEDEDPQRPTAQLSRIESSAEQLYGLIHQRYILTKQGLTSMANKLQAGCFDVLS</sequence>
<evidence type="ECO:0000256" key="3">
    <source>
        <dbReference type="RuleBase" id="RU361268"/>
    </source>
</evidence>
<dbReference type="AlphaFoldDB" id="A0A4P9W1X7"/>
<dbReference type="PRINTS" id="PR00472">
    <property type="entry name" value="CASNKINASEII"/>
</dbReference>
<dbReference type="PANTHER" id="PTHR11740:SF0">
    <property type="entry name" value="CASEIN KINASE II SUBUNIT BETA"/>
    <property type="match status" value="1"/>
</dbReference>
<dbReference type="SUPFAM" id="SSF57798">
    <property type="entry name" value="Casein kinase II beta subunit"/>
    <property type="match status" value="1"/>
</dbReference>
<dbReference type="EMBL" id="KZ999941">
    <property type="protein sequence ID" value="RKO84590.1"/>
    <property type="molecule type" value="Genomic_DNA"/>
</dbReference>
<keyword evidence="5" id="KW-1185">Reference proteome</keyword>
<dbReference type="OrthoDB" id="3971593at2759"/>
<evidence type="ECO:0000313" key="5">
    <source>
        <dbReference type="Proteomes" id="UP000269721"/>
    </source>
</evidence>